<dbReference type="PANTHER" id="PTHR13073">
    <property type="entry name" value="BLOC-1 COMPLEX SUBUNIT 1"/>
    <property type="match status" value="1"/>
</dbReference>
<dbReference type="AlphaFoldDB" id="A0A8B9X2T4"/>
<evidence type="ECO:0000256" key="5">
    <source>
        <dbReference type="ARBA" id="ARBA00050048"/>
    </source>
</evidence>
<dbReference type="InterPro" id="IPR009395">
    <property type="entry name" value="BLOC1S1"/>
</dbReference>
<dbReference type="GO" id="GO:0031083">
    <property type="term" value="C:BLOC-1 complex"/>
    <property type="evidence" value="ECO:0007669"/>
    <property type="project" value="InterPro"/>
</dbReference>
<keyword evidence="9" id="KW-1185">Reference proteome</keyword>
<dbReference type="Ensembl" id="ENSBGRT00000018020.1">
    <property type="protein sequence ID" value="ENSBGRP00000015627.1"/>
    <property type="gene ID" value="ENSBGRG00000009824.1"/>
</dbReference>
<evidence type="ECO:0000256" key="3">
    <source>
        <dbReference type="ARBA" id="ARBA00047787"/>
    </source>
</evidence>
<dbReference type="Pfam" id="PF06320">
    <property type="entry name" value="GCN5L1"/>
    <property type="match status" value="1"/>
</dbReference>
<evidence type="ECO:0000256" key="1">
    <source>
        <dbReference type="ARBA" id="ARBA00007133"/>
    </source>
</evidence>
<name>A0A8B9X2T4_BOSMU</name>
<comment type="similarity">
    <text evidence="1">Belongs to the BLOC1S1 family.</text>
</comment>
<dbReference type="GeneTree" id="ENSGT00390000002689"/>
<evidence type="ECO:0000313" key="8">
    <source>
        <dbReference type="Ensembl" id="ENSBGRP00000015627.1"/>
    </source>
</evidence>
<accession>A0A8B9X2T4</accession>
<reference evidence="8" key="1">
    <citation type="submission" date="2019-05" db="EMBL/GenBank/DDBJ databases">
        <authorList>
            <person name="Zhang S."/>
            <person name="Liu J."/>
        </authorList>
    </citation>
    <scope>NUCLEOTIDE SEQUENCE [LARGE SCALE GENOMIC DNA]</scope>
</reference>
<dbReference type="Proteomes" id="UP000694520">
    <property type="component" value="Chromosome 5"/>
</dbReference>
<reference evidence="8" key="2">
    <citation type="submission" date="2025-08" db="UniProtKB">
        <authorList>
            <consortium name="Ensembl"/>
        </authorList>
    </citation>
    <scope>IDENTIFICATION</scope>
</reference>
<sequence length="221" mass="24264">MSQGQPLPPQHRQHEDFLTPPTSPALESFCWPLNVSCSQSLNYGRGWERKAIHVIEGSQWGNDLTALVFEDPRETPCAWGEGLGDHFPRSQEEGGSGPHVTLRPRDPGPAGAELRGLVPRVGGGLGTPYPEPAATMLSRLLKEHQAKQNERKELQEKRRREAITAATCLTEALVDHLNVGYEPLCVNTNTPPPKFRHWPSLQAAPEGMSCSSHSPTLPHPA</sequence>
<comment type="function">
    <text evidence="4">Acts as a protein acetyltransferase. Negatively regulates aerobic respiration through mitochondrial protein lysine-acetylation. May counteract the action of the deacetylase SIRT3 by acetylating and regulating proteins of the mitochondrial respiratory chain including ATP5F1A and NDUFA9. Acts as a regulator of mTORC2 signaling in response to hypotoxic stress by mediating acetylation of RICTOR, thereby protecting RICTOR against ubiquitination and subsequent degradation by the proteasome.</text>
</comment>
<organism evidence="8 9">
    <name type="scientific">Bos mutus grunniens</name>
    <name type="common">Wild yak</name>
    <name type="synonym">Bos grunniens</name>
    <dbReference type="NCBI Taxonomy" id="30521"/>
    <lineage>
        <taxon>Eukaryota</taxon>
        <taxon>Metazoa</taxon>
        <taxon>Chordata</taxon>
        <taxon>Craniata</taxon>
        <taxon>Vertebrata</taxon>
        <taxon>Euteleostomi</taxon>
        <taxon>Mammalia</taxon>
        <taxon>Eutheria</taxon>
        <taxon>Laurasiatheria</taxon>
        <taxon>Artiodactyla</taxon>
        <taxon>Ruminantia</taxon>
        <taxon>Pecora</taxon>
        <taxon>Bovidae</taxon>
        <taxon>Bovinae</taxon>
        <taxon>Bos</taxon>
    </lineage>
</organism>
<protein>
    <recommendedName>
        <fullName evidence="2">Biogenesis of lysosome-related organelles complex 1 subunit 1</fullName>
    </recommendedName>
    <alternativeName>
        <fullName evidence="5">Protein acetyltransferase BLOC1S1</fullName>
    </alternativeName>
</protein>
<evidence type="ECO:0000256" key="6">
    <source>
        <dbReference type="SAM" id="Coils"/>
    </source>
</evidence>
<feature type="coiled-coil region" evidence="6">
    <location>
        <begin position="137"/>
        <end position="164"/>
    </location>
</feature>
<evidence type="ECO:0000256" key="2">
    <source>
        <dbReference type="ARBA" id="ARBA00019577"/>
    </source>
</evidence>
<reference evidence="8" key="3">
    <citation type="submission" date="2025-09" db="UniProtKB">
        <authorList>
            <consortium name="Ensembl"/>
        </authorList>
    </citation>
    <scope>IDENTIFICATION</scope>
</reference>
<evidence type="ECO:0000313" key="9">
    <source>
        <dbReference type="Proteomes" id="UP000694520"/>
    </source>
</evidence>
<feature type="region of interest" description="Disordered" evidence="7">
    <location>
        <begin position="1"/>
        <end position="20"/>
    </location>
</feature>
<keyword evidence="6" id="KW-0175">Coiled coil</keyword>
<dbReference type="PANTHER" id="PTHR13073:SF0">
    <property type="entry name" value="BIOGENESIS OF LYSOSOME-RELATED ORGANELLES COMPLEX 1 SUBUNIT 1"/>
    <property type="match status" value="1"/>
</dbReference>
<dbReference type="GO" id="GO:0016197">
    <property type="term" value="P:endosomal transport"/>
    <property type="evidence" value="ECO:0007669"/>
    <property type="project" value="TreeGrafter"/>
</dbReference>
<evidence type="ECO:0000256" key="7">
    <source>
        <dbReference type="SAM" id="MobiDB-lite"/>
    </source>
</evidence>
<evidence type="ECO:0000256" key="4">
    <source>
        <dbReference type="ARBA" id="ARBA00049956"/>
    </source>
</evidence>
<comment type="catalytic activity">
    <reaction evidence="3">
        <text>L-lysyl-[protein] + acetyl-CoA = N(6)-acetyl-L-lysyl-[protein] + CoA + H(+)</text>
        <dbReference type="Rhea" id="RHEA:45948"/>
        <dbReference type="Rhea" id="RHEA-COMP:9752"/>
        <dbReference type="Rhea" id="RHEA-COMP:10731"/>
        <dbReference type="ChEBI" id="CHEBI:15378"/>
        <dbReference type="ChEBI" id="CHEBI:29969"/>
        <dbReference type="ChEBI" id="CHEBI:57287"/>
        <dbReference type="ChEBI" id="CHEBI:57288"/>
        <dbReference type="ChEBI" id="CHEBI:61930"/>
    </reaction>
    <physiologicalReaction direction="left-to-right" evidence="3">
        <dbReference type="Rhea" id="RHEA:45949"/>
    </physiologicalReaction>
</comment>
<proteinExistence type="inferred from homology"/>